<dbReference type="NCBIfam" id="TIGR02135">
    <property type="entry name" value="phoU_full"/>
    <property type="match status" value="1"/>
</dbReference>
<dbReference type="GO" id="GO:0045936">
    <property type="term" value="P:negative regulation of phosphate metabolic process"/>
    <property type="evidence" value="ECO:0007669"/>
    <property type="project" value="InterPro"/>
</dbReference>
<comment type="function">
    <text evidence="7 8">Plays a role in the regulation of phosphate uptake.</text>
</comment>
<dbReference type="InterPro" id="IPR026022">
    <property type="entry name" value="PhoU_dom"/>
</dbReference>
<dbReference type="Pfam" id="PF01895">
    <property type="entry name" value="PhoU"/>
    <property type="match status" value="2"/>
</dbReference>
<evidence type="ECO:0000256" key="1">
    <source>
        <dbReference type="ARBA" id="ARBA00004496"/>
    </source>
</evidence>
<dbReference type="PIRSF" id="PIRSF003107">
    <property type="entry name" value="PhoU"/>
    <property type="match status" value="1"/>
</dbReference>
<name>A0A317E234_9PROT</name>
<dbReference type="PANTHER" id="PTHR42930:SF3">
    <property type="entry name" value="PHOSPHATE-SPECIFIC TRANSPORT SYSTEM ACCESSORY PROTEIN PHOU"/>
    <property type="match status" value="1"/>
</dbReference>
<keyword evidence="6 8" id="KW-0592">Phosphate transport</keyword>
<evidence type="ECO:0000256" key="7">
    <source>
        <dbReference type="ARBA" id="ARBA00056181"/>
    </source>
</evidence>
<comment type="subunit">
    <text evidence="3 8">Homodimer.</text>
</comment>
<evidence type="ECO:0000259" key="9">
    <source>
        <dbReference type="Pfam" id="PF01895"/>
    </source>
</evidence>
<protein>
    <recommendedName>
        <fullName evidence="8">Phosphate-specific transport system accessory protein PhoU</fullName>
    </recommendedName>
</protein>
<dbReference type="Gene3D" id="1.20.58.220">
    <property type="entry name" value="Phosphate transport system protein phou homolog 2, domain 2"/>
    <property type="match status" value="1"/>
</dbReference>
<dbReference type="PANTHER" id="PTHR42930">
    <property type="entry name" value="PHOSPHATE-SPECIFIC TRANSPORT SYSTEM ACCESSORY PROTEIN PHOU"/>
    <property type="match status" value="1"/>
</dbReference>
<feature type="domain" description="PhoU" evidence="9">
    <location>
        <begin position="21"/>
        <end position="108"/>
    </location>
</feature>
<keyword evidence="4 8" id="KW-0813">Transport</keyword>
<dbReference type="InterPro" id="IPR038078">
    <property type="entry name" value="PhoU-like_sf"/>
</dbReference>
<feature type="domain" description="PhoU" evidence="9">
    <location>
        <begin position="124"/>
        <end position="208"/>
    </location>
</feature>
<evidence type="ECO:0000256" key="8">
    <source>
        <dbReference type="PIRNR" id="PIRNR003107"/>
    </source>
</evidence>
<dbReference type="GO" id="GO:0005737">
    <property type="term" value="C:cytoplasm"/>
    <property type="evidence" value="ECO:0007669"/>
    <property type="project" value="UniProtKB-SubCell"/>
</dbReference>
<comment type="subcellular location">
    <subcellularLocation>
        <location evidence="1 8">Cytoplasm</location>
    </subcellularLocation>
</comment>
<dbReference type="SUPFAM" id="SSF109755">
    <property type="entry name" value="PhoU-like"/>
    <property type="match status" value="1"/>
</dbReference>
<accession>A0A317E234</accession>
<comment type="caution">
    <text evidence="10">The sequence shown here is derived from an EMBL/GenBank/DDBJ whole genome shotgun (WGS) entry which is preliminary data.</text>
</comment>
<keyword evidence="11" id="KW-1185">Reference proteome</keyword>
<proteinExistence type="inferred from homology"/>
<sequence length="238" mass="26381">MADNHIVSAFDQELNALKTKILRMGGIAEANVASAIQAIVRRDRALAERTISSDQRIDVFDSEISDLVTRLLALRQPMAVDLRFIVGAMKMATDLERIGDYAKNIAKRSTALGVAVPQQPMHAIPRMGELVLGMIKDVLDAISSEDAEKATAVRDRDPVLDELYNSVFRELLTYMMEDPRTITGCTHLLFIAKNLERIGDHATNMAETIYYIVRGQRMVSDRPKADVTAEMADPGHVA</sequence>
<evidence type="ECO:0000256" key="6">
    <source>
        <dbReference type="ARBA" id="ARBA00022592"/>
    </source>
</evidence>
<dbReference type="EMBL" id="QGLE01000010">
    <property type="protein sequence ID" value="PWR20210.1"/>
    <property type="molecule type" value="Genomic_DNA"/>
</dbReference>
<dbReference type="RefSeq" id="WP_109907208.1">
    <property type="nucleotide sequence ID" value="NZ_QGLE01000010.1"/>
</dbReference>
<dbReference type="FunFam" id="1.20.58.220:FF:000004">
    <property type="entry name" value="Phosphate-specific transport system accessory protein PhoU"/>
    <property type="match status" value="1"/>
</dbReference>
<dbReference type="GO" id="GO:0006817">
    <property type="term" value="P:phosphate ion transport"/>
    <property type="evidence" value="ECO:0007669"/>
    <property type="project" value="UniProtKB-KW"/>
</dbReference>
<evidence type="ECO:0000256" key="2">
    <source>
        <dbReference type="ARBA" id="ARBA00008107"/>
    </source>
</evidence>
<dbReference type="AlphaFoldDB" id="A0A317E234"/>
<evidence type="ECO:0000256" key="4">
    <source>
        <dbReference type="ARBA" id="ARBA00022448"/>
    </source>
</evidence>
<evidence type="ECO:0000256" key="5">
    <source>
        <dbReference type="ARBA" id="ARBA00022490"/>
    </source>
</evidence>
<reference evidence="10 11" key="1">
    <citation type="submission" date="2018-05" db="EMBL/GenBank/DDBJ databases">
        <title>Zavarzinia sp. HR-AS.</title>
        <authorList>
            <person name="Lee Y."/>
            <person name="Jeon C.O."/>
        </authorList>
    </citation>
    <scope>NUCLEOTIDE SEQUENCE [LARGE SCALE GENOMIC DNA]</scope>
    <source>
        <strain evidence="10 11">HR-AS</strain>
    </source>
</reference>
<dbReference type="OrthoDB" id="9814256at2"/>
<gene>
    <name evidence="10" type="primary">phoU</name>
    <name evidence="10" type="ORF">DKG74_16140</name>
</gene>
<evidence type="ECO:0000313" key="10">
    <source>
        <dbReference type="EMBL" id="PWR20210.1"/>
    </source>
</evidence>
<comment type="similarity">
    <text evidence="2 8">Belongs to the PhoU family.</text>
</comment>
<evidence type="ECO:0000313" key="11">
    <source>
        <dbReference type="Proteomes" id="UP000245461"/>
    </source>
</evidence>
<dbReference type="InterPro" id="IPR028366">
    <property type="entry name" value="PhoU"/>
</dbReference>
<organism evidence="10 11">
    <name type="scientific">Zavarzinia aquatilis</name>
    <dbReference type="NCBI Taxonomy" id="2211142"/>
    <lineage>
        <taxon>Bacteria</taxon>
        <taxon>Pseudomonadati</taxon>
        <taxon>Pseudomonadota</taxon>
        <taxon>Alphaproteobacteria</taxon>
        <taxon>Rhodospirillales</taxon>
        <taxon>Zavarziniaceae</taxon>
        <taxon>Zavarzinia</taxon>
    </lineage>
</organism>
<keyword evidence="5 8" id="KW-0963">Cytoplasm</keyword>
<dbReference type="GO" id="GO:0030643">
    <property type="term" value="P:intracellular phosphate ion homeostasis"/>
    <property type="evidence" value="ECO:0007669"/>
    <property type="project" value="InterPro"/>
</dbReference>
<evidence type="ECO:0000256" key="3">
    <source>
        <dbReference type="ARBA" id="ARBA00011738"/>
    </source>
</evidence>
<dbReference type="Proteomes" id="UP000245461">
    <property type="component" value="Unassembled WGS sequence"/>
</dbReference>